<dbReference type="Pfam" id="PF00001">
    <property type="entry name" value="7tm_1"/>
    <property type="match status" value="1"/>
</dbReference>
<evidence type="ECO:0000256" key="9">
    <source>
        <dbReference type="ARBA" id="ARBA00023157"/>
    </source>
</evidence>
<dbReference type="InterPro" id="IPR000276">
    <property type="entry name" value="GPCR_Rhodpsn"/>
</dbReference>
<keyword evidence="3" id="KW-1003">Cell membrane</keyword>
<dbReference type="PROSITE" id="PS00237">
    <property type="entry name" value="G_PROTEIN_RECEP_F1_1"/>
    <property type="match status" value="1"/>
</dbReference>
<comment type="subcellular location">
    <subcellularLocation>
        <location evidence="1">Cell membrane</location>
        <topology evidence="1">Multi-pass membrane protein</topology>
    </subcellularLocation>
</comment>
<feature type="transmembrane region" description="Helical" evidence="17">
    <location>
        <begin position="138"/>
        <end position="160"/>
    </location>
</feature>
<evidence type="ECO:0000256" key="3">
    <source>
        <dbReference type="ARBA" id="ARBA00022475"/>
    </source>
</evidence>
<feature type="transmembrane region" description="Helical" evidence="17">
    <location>
        <begin position="64"/>
        <end position="86"/>
    </location>
</feature>
<evidence type="ECO:0000256" key="10">
    <source>
        <dbReference type="ARBA" id="ARBA00023170"/>
    </source>
</evidence>
<keyword evidence="7 17" id="KW-0472">Membrane</keyword>
<keyword evidence="10 16" id="KW-0675">Receptor</keyword>
<dbReference type="OrthoDB" id="10037617at2759"/>
<accession>A0A210R0E4</accession>
<comment type="similarity">
    <text evidence="16">Belongs to the G-protein coupled receptor 1 family.</text>
</comment>
<evidence type="ECO:0000256" key="8">
    <source>
        <dbReference type="ARBA" id="ARBA00023139"/>
    </source>
</evidence>
<reference evidence="19 20" key="1">
    <citation type="journal article" date="2017" name="Nat. Ecol. Evol.">
        <title>Scallop genome provides insights into evolution of bilaterian karyotype and development.</title>
        <authorList>
            <person name="Wang S."/>
            <person name="Zhang J."/>
            <person name="Jiao W."/>
            <person name="Li J."/>
            <person name="Xun X."/>
            <person name="Sun Y."/>
            <person name="Guo X."/>
            <person name="Huan P."/>
            <person name="Dong B."/>
            <person name="Zhang L."/>
            <person name="Hu X."/>
            <person name="Sun X."/>
            <person name="Wang J."/>
            <person name="Zhao C."/>
            <person name="Wang Y."/>
            <person name="Wang D."/>
            <person name="Huang X."/>
            <person name="Wang R."/>
            <person name="Lv J."/>
            <person name="Li Y."/>
            <person name="Zhang Z."/>
            <person name="Liu B."/>
            <person name="Lu W."/>
            <person name="Hui Y."/>
            <person name="Liang J."/>
            <person name="Zhou Z."/>
            <person name="Hou R."/>
            <person name="Li X."/>
            <person name="Liu Y."/>
            <person name="Li H."/>
            <person name="Ning X."/>
            <person name="Lin Y."/>
            <person name="Zhao L."/>
            <person name="Xing Q."/>
            <person name="Dou J."/>
            <person name="Li Y."/>
            <person name="Mao J."/>
            <person name="Guo H."/>
            <person name="Dou H."/>
            <person name="Li T."/>
            <person name="Mu C."/>
            <person name="Jiang W."/>
            <person name="Fu Q."/>
            <person name="Fu X."/>
            <person name="Miao Y."/>
            <person name="Liu J."/>
            <person name="Yu Q."/>
            <person name="Li R."/>
            <person name="Liao H."/>
            <person name="Li X."/>
            <person name="Kong Y."/>
            <person name="Jiang Z."/>
            <person name="Chourrout D."/>
            <person name="Li R."/>
            <person name="Bao Z."/>
        </authorList>
    </citation>
    <scope>NUCLEOTIDE SEQUENCE [LARGE SCALE GENOMIC DNA]</scope>
    <source>
        <strain evidence="19 20">PY_sf001</strain>
    </source>
</reference>
<proteinExistence type="inferred from homology"/>
<feature type="transmembrane region" description="Helical" evidence="17">
    <location>
        <begin position="359"/>
        <end position="382"/>
    </location>
</feature>
<evidence type="ECO:0000313" key="20">
    <source>
        <dbReference type="Proteomes" id="UP000242188"/>
    </source>
</evidence>
<organism evidence="19 20">
    <name type="scientific">Mizuhopecten yessoensis</name>
    <name type="common">Japanese scallop</name>
    <name type="synonym">Patinopecten yessoensis</name>
    <dbReference type="NCBI Taxonomy" id="6573"/>
    <lineage>
        <taxon>Eukaryota</taxon>
        <taxon>Metazoa</taxon>
        <taxon>Spiralia</taxon>
        <taxon>Lophotrochozoa</taxon>
        <taxon>Mollusca</taxon>
        <taxon>Bivalvia</taxon>
        <taxon>Autobranchia</taxon>
        <taxon>Pteriomorphia</taxon>
        <taxon>Pectinida</taxon>
        <taxon>Pectinoidea</taxon>
        <taxon>Pectinidae</taxon>
        <taxon>Mizuhopecten</taxon>
    </lineage>
</organism>
<feature type="transmembrane region" description="Helical" evidence="17">
    <location>
        <begin position="98"/>
        <end position="118"/>
    </location>
</feature>
<keyword evidence="4 16" id="KW-0812">Transmembrane</keyword>
<evidence type="ECO:0000313" key="19">
    <source>
        <dbReference type="EMBL" id="OWF54496.1"/>
    </source>
</evidence>
<evidence type="ECO:0000256" key="12">
    <source>
        <dbReference type="ARBA" id="ARBA00023224"/>
    </source>
</evidence>
<name>A0A210R0E4_MIZYE</name>
<evidence type="ECO:0000256" key="7">
    <source>
        <dbReference type="ARBA" id="ARBA00023136"/>
    </source>
</evidence>
<evidence type="ECO:0000256" key="4">
    <source>
        <dbReference type="ARBA" id="ARBA00022692"/>
    </source>
</evidence>
<dbReference type="InterPro" id="IPR017452">
    <property type="entry name" value="GPCR_Rhodpsn_7TM"/>
</dbReference>
<keyword evidence="11" id="KW-0325">Glycoprotein</keyword>
<evidence type="ECO:0000256" key="2">
    <source>
        <dbReference type="ARBA" id="ARBA00019090"/>
    </source>
</evidence>
<dbReference type="AlphaFoldDB" id="A0A210R0E4"/>
<keyword evidence="20" id="KW-1185">Reference proteome</keyword>
<dbReference type="InterPro" id="IPR009126">
    <property type="entry name" value="Cholcskin_rcpt"/>
</dbReference>
<dbReference type="Gene3D" id="1.20.1070.10">
    <property type="entry name" value="Rhodopsin 7-helix transmembrane proteins"/>
    <property type="match status" value="1"/>
</dbReference>
<gene>
    <name evidence="19" type="ORF">KP79_PYT12508</name>
</gene>
<dbReference type="STRING" id="6573.A0A210R0E4"/>
<dbReference type="PANTHER" id="PTHR24238">
    <property type="entry name" value="G-PROTEIN COUPLED RECEPTOR"/>
    <property type="match status" value="1"/>
</dbReference>
<feature type="domain" description="G-protein coupled receptors family 1 profile" evidence="18">
    <location>
        <begin position="77"/>
        <end position="379"/>
    </location>
</feature>
<dbReference type="PANTHER" id="PTHR24238:SF75">
    <property type="entry name" value="CHOLECYSTOKININ-LIKE RECEPTOR AT 17D1-RELATED"/>
    <property type="match status" value="1"/>
</dbReference>
<comment type="caution">
    <text evidence="19">The sequence shown here is derived from an EMBL/GenBank/DDBJ whole genome shotgun (WGS) entry which is preliminary data.</text>
</comment>
<feature type="transmembrane region" description="Helical" evidence="17">
    <location>
        <begin position="180"/>
        <end position="202"/>
    </location>
</feature>
<dbReference type="PRINTS" id="PR00527">
    <property type="entry name" value="GASTRINR"/>
</dbReference>
<dbReference type="GO" id="GO:0005886">
    <property type="term" value="C:plasma membrane"/>
    <property type="evidence" value="ECO:0007669"/>
    <property type="project" value="UniProtKB-SubCell"/>
</dbReference>
<dbReference type="GO" id="GO:0008188">
    <property type="term" value="F:neuropeptide receptor activity"/>
    <property type="evidence" value="ECO:0007669"/>
    <property type="project" value="TreeGrafter"/>
</dbReference>
<dbReference type="PROSITE" id="PS50262">
    <property type="entry name" value="G_PROTEIN_RECEP_F1_2"/>
    <property type="match status" value="1"/>
</dbReference>
<keyword evidence="13" id="KW-0449">Lipoprotein</keyword>
<evidence type="ECO:0000256" key="1">
    <source>
        <dbReference type="ARBA" id="ARBA00004651"/>
    </source>
</evidence>
<evidence type="ECO:0000259" key="18">
    <source>
        <dbReference type="PROSITE" id="PS50262"/>
    </source>
</evidence>
<dbReference type="GO" id="GO:0015054">
    <property type="term" value="F:gastrin receptor activity"/>
    <property type="evidence" value="ECO:0007669"/>
    <property type="project" value="InterPro"/>
</dbReference>
<dbReference type="PRINTS" id="PR01822">
    <property type="entry name" value="CCYSTOKININR"/>
</dbReference>
<evidence type="ECO:0000256" key="15">
    <source>
        <dbReference type="ARBA" id="ARBA00031093"/>
    </source>
</evidence>
<feature type="transmembrane region" description="Helical" evidence="17">
    <location>
        <begin position="222"/>
        <end position="249"/>
    </location>
</feature>
<keyword evidence="5 17" id="KW-1133">Transmembrane helix</keyword>
<evidence type="ECO:0000256" key="6">
    <source>
        <dbReference type="ARBA" id="ARBA00023040"/>
    </source>
</evidence>
<dbReference type="PRINTS" id="PR00237">
    <property type="entry name" value="GPCRRHODOPSN"/>
</dbReference>
<dbReference type="SUPFAM" id="SSF81321">
    <property type="entry name" value="Family A G protein-coupled receptor-like"/>
    <property type="match status" value="1"/>
</dbReference>
<comment type="function">
    <text evidence="14">Receptor for gastrin and cholecystokinin. The CCK-B receptors occur throughout the central nervous system where they modulate anxiety, analgesia, arousal, and neuroleptic activity. This receptor mediates its action by association with G proteins that activate a phosphatidylinositol-calcium second messenger system.</text>
</comment>
<keyword evidence="12 16" id="KW-0807">Transducer</keyword>
<keyword evidence="9" id="KW-1015">Disulfide bond</keyword>
<evidence type="ECO:0000256" key="16">
    <source>
        <dbReference type="RuleBase" id="RU000688"/>
    </source>
</evidence>
<evidence type="ECO:0000256" key="11">
    <source>
        <dbReference type="ARBA" id="ARBA00023180"/>
    </source>
</evidence>
<evidence type="ECO:0000256" key="13">
    <source>
        <dbReference type="ARBA" id="ARBA00023288"/>
    </source>
</evidence>
<feature type="transmembrane region" description="Helical" evidence="17">
    <location>
        <begin position="324"/>
        <end position="347"/>
    </location>
</feature>
<evidence type="ECO:0000256" key="17">
    <source>
        <dbReference type="SAM" id="Phobius"/>
    </source>
</evidence>
<evidence type="ECO:0000256" key="5">
    <source>
        <dbReference type="ARBA" id="ARBA00022989"/>
    </source>
</evidence>
<evidence type="ECO:0000256" key="14">
    <source>
        <dbReference type="ARBA" id="ARBA00025402"/>
    </source>
</evidence>
<keyword evidence="6 16" id="KW-0297">G-protein coupled receptor</keyword>
<protein>
    <recommendedName>
        <fullName evidence="2">Gastrin/cholecystokinin type B receptor</fullName>
    </recommendedName>
    <alternativeName>
        <fullName evidence="15">Cholecystokinin-2 receptor</fullName>
    </alternativeName>
</protein>
<dbReference type="Proteomes" id="UP000242188">
    <property type="component" value="Unassembled WGS sequence"/>
</dbReference>
<dbReference type="InterPro" id="IPR000314">
    <property type="entry name" value="Gastrin_rcpt"/>
</dbReference>
<keyword evidence="8" id="KW-0564">Palmitate</keyword>
<dbReference type="EMBL" id="NEDP02001025">
    <property type="protein sequence ID" value="OWF54496.1"/>
    <property type="molecule type" value="Genomic_DNA"/>
</dbReference>
<sequence length="443" mass="50128">MYKREENCQQISGNGTFSASLVIDSVSDSNGSIYDTCRNQNGTGEMNFSGIANEIFDQNGEIRIPLYCLIFLLSLTGNVLVIITLAQNRRMRTVTNVFLLNLSISDLLLAVFCMPFTLVPQLMRQFIFGEFVCVAIRYFQGVSVGVSCFTLVTISSERYFAICQPLRSRRWQTVSHSYKIIVAIWIGALTIMIPIALGTKLLRLRSGAYACRDLWDNTALEIVYTVGLVILLLVIPLIIMSIAYGLIILRLWVDIRSQSQAASELSTPQRFVGFSRASSNSESELRSLKSMGNGSDYTTGGHVSLRQINPHTNVSNRKRVIRMLVVIVMEYFMCWTPLYIINTWVIVDYPTIHTRVSALGWSMIQLLAYTSCFIHPITYCFMNKNFRKGFLSVFQCDKNQRRRTLITRNGTEVSSMPSLSTQSPIIKEKLKMEVLYSKVSPDD</sequence>